<evidence type="ECO:0000313" key="1">
    <source>
        <dbReference type="EMBL" id="KAF7806563.1"/>
    </source>
</evidence>
<sequence>MSSRPVFLYKPFKKSEEIQGGSWINILGHGFRESSRSSMKLSWIESDKRWNRIGFEGELMVSGKEEVEGSEEKRVEGK</sequence>
<comment type="caution">
    <text evidence="1">The sequence shown here is derived from an EMBL/GenBank/DDBJ whole genome shotgun (WGS) entry which is preliminary data.</text>
</comment>
<dbReference type="EMBL" id="JAAIUW010000012">
    <property type="protein sequence ID" value="KAF7806563.1"/>
    <property type="molecule type" value="Genomic_DNA"/>
</dbReference>
<protein>
    <submittedName>
        <fullName evidence="1">Uncharacterized protein</fullName>
    </submittedName>
</protein>
<dbReference type="AlphaFoldDB" id="A0A834SPI1"/>
<organism evidence="1 2">
    <name type="scientific">Senna tora</name>
    <dbReference type="NCBI Taxonomy" id="362788"/>
    <lineage>
        <taxon>Eukaryota</taxon>
        <taxon>Viridiplantae</taxon>
        <taxon>Streptophyta</taxon>
        <taxon>Embryophyta</taxon>
        <taxon>Tracheophyta</taxon>
        <taxon>Spermatophyta</taxon>
        <taxon>Magnoliopsida</taxon>
        <taxon>eudicotyledons</taxon>
        <taxon>Gunneridae</taxon>
        <taxon>Pentapetalae</taxon>
        <taxon>rosids</taxon>
        <taxon>fabids</taxon>
        <taxon>Fabales</taxon>
        <taxon>Fabaceae</taxon>
        <taxon>Caesalpinioideae</taxon>
        <taxon>Cassia clade</taxon>
        <taxon>Senna</taxon>
    </lineage>
</organism>
<proteinExistence type="predicted"/>
<dbReference type="Proteomes" id="UP000634136">
    <property type="component" value="Unassembled WGS sequence"/>
</dbReference>
<reference evidence="1" key="1">
    <citation type="submission" date="2020-09" db="EMBL/GenBank/DDBJ databases">
        <title>Genome-Enabled Discovery of Anthraquinone Biosynthesis in Senna tora.</title>
        <authorList>
            <person name="Kang S.-H."/>
            <person name="Pandey R.P."/>
            <person name="Lee C.-M."/>
            <person name="Sim J.-S."/>
            <person name="Jeong J.-T."/>
            <person name="Choi B.-S."/>
            <person name="Jung M."/>
            <person name="Ginzburg D."/>
            <person name="Zhao K."/>
            <person name="Won S.Y."/>
            <person name="Oh T.-J."/>
            <person name="Yu Y."/>
            <person name="Kim N.-H."/>
            <person name="Lee O.R."/>
            <person name="Lee T.-H."/>
            <person name="Bashyal P."/>
            <person name="Kim T.-S."/>
            <person name="Lee W.-H."/>
            <person name="Kawkins C."/>
            <person name="Kim C.-K."/>
            <person name="Kim J.S."/>
            <person name="Ahn B.O."/>
            <person name="Rhee S.Y."/>
            <person name="Sohng J.K."/>
        </authorList>
    </citation>
    <scope>NUCLEOTIDE SEQUENCE</scope>
    <source>
        <tissue evidence="1">Leaf</tissue>
    </source>
</reference>
<gene>
    <name evidence="1" type="ORF">G2W53_038724</name>
</gene>
<accession>A0A834SPI1</accession>
<keyword evidence="2" id="KW-1185">Reference proteome</keyword>
<evidence type="ECO:0000313" key="2">
    <source>
        <dbReference type="Proteomes" id="UP000634136"/>
    </source>
</evidence>
<name>A0A834SPI1_9FABA</name>